<evidence type="ECO:0000256" key="6">
    <source>
        <dbReference type="ARBA" id="ARBA00023136"/>
    </source>
</evidence>
<feature type="transmembrane region" description="Helical" evidence="7">
    <location>
        <begin position="12"/>
        <end position="33"/>
    </location>
</feature>
<dbReference type="Proteomes" id="UP000315128">
    <property type="component" value="Chromosome"/>
</dbReference>
<comment type="subcellular location">
    <subcellularLocation>
        <location evidence="1">Cell membrane</location>
        <topology evidence="1">Multi-pass membrane protein</topology>
    </subcellularLocation>
</comment>
<gene>
    <name evidence="9" type="ORF">FLP15_00155</name>
</gene>
<reference evidence="9 10" key="1">
    <citation type="submission" date="2019-07" db="EMBL/GenBank/DDBJ databases">
        <title>Genome sequencing of KACC 19320.</title>
        <authorList>
            <person name="Heo J."/>
            <person name="Kim S.-J."/>
            <person name="Kim J.-S."/>
            <person name="Hong S.-B."/>
            <person name="Kwon S.-W."/>
        </authorList>
    </citation>
    <scope>NUCLEOTIDE SEQUENCE [LARGE SCALE GENOMIC DNA]</scope>
    <source>
        <strain evidence="9 10">KACC 19320</strain>
    </source>
</reference>
<dbReference type="PANTHER" id="PTHR30506">
    <property type="entry name" value="INNER MEMBRANE PROTEIN"/>
    <property type="match status" value="1"/>
</dbReference>
<feature type="transmembrane region" description="Helical" evidence="7">
    <location>
        <begin position="40"/>
        <end position="60"/>
    </location>
</feature>
<evidence type="ECO:0000259" key="8">
    <source>
        <dbReference type="Pfam" id="PF03458"/>
    </source>
</evidence>
<dbReference type="PANTHER" id="PTHR30506:SF3">
    <property type="entry name" value="UPF0126 INNER MEMBRANE PROTEIN YADS-RELATED"/>
    <property type="match status" value="1"/>
</dbReference>
<protein>
    <submittedName>
        <fullName evidence="9">Trimeric intracellular cation channel family protein</fullName>
    </submittedName>
</protein>
<evidence type="ECO:0000256" key="7">
    <source>
        <dbReference type="SAM" id="Phobius"/>
    </source>
</evidence>
<dbReference type="InterPro" id="IPR005115">
    <property type="entry name" value="Gly_transporter"/>
</dbReference>
<feature type="transmembrane region" description="Helical" evidence="7">
    <location>
        <begin position="194"/>
        <end position="211"/>
    </location>
</feature>
<evidence type="ECO:0000256" key="5">
    <source>
        <dbReference type="ARBA" id="ARBA00022989"/>
    </source>
</evidence>
<evidence type="ECO:0000256" key="2">
    <source>
        <dbReference type="ARBA" id="ARBA00008193"/>
    </source>
</evidence>
<accession>A0A514ZBD6</accession>
<feature type="transmembrane region" description="Helical" evidence="7">
    <location>
        <begin position="173"/>
        <end position="188"/>
    </location>
</feature>
<keyword evidence="3" id="KW-1003">Cell membrane</keyword>
<name>A0A514ZBD6_9LACT</name>
<keyword evidence="6 7" id="KW-0472">Membrane</keyword>
<evidence type="ECO:0000313" key="10">
    <source>
        <dbReference type="Proteomes" id="UP000315128"/>
    </source>
</evidence>
<dbReference type="OrthoDB" id="9791874at2"/>
<comment type="similarity">
    <text evidence="2">Belongs to the UPF0126 family.</text>
</comment>
<feature type="domain" description="Glycine transporter" evidence="8">
    <location>
        <begin position="15"/>
        <end position="88"/>
    </location>
</feature>
<keyword evidence="5 7" id="KW-1133">Transmembrane helix</keyword>
<feature type="domain" description="Glycine transporter" evidence="8">
    <location>
        <begin position="114"/>
        <end position="189"/>
    </location>
</feature>
<keyword evidence="4 7" id="KW-0812">Transmembrane</keyword>
<evidence type="ECO:0000313" key="9">
    <source>
        <dbReference type="EMBL" id="QDK71867.1"/>
    </source>
</evidence>
<keyword evidence="10" id="KW-1185">Reference proteome</keyword>
<dbReference type="KEGG" id="lack:FLP15_00155"/>
<dbReference type="GO" id="GO:0005886">
    <property type="term" value="C:plasma membrane"/>
    <property type="evidence" value="ECO:0007669"/>
    <property type="project" value="UniProtKB-SubCell"/>
</dbReference>
<dbReference type="Pfam" id="PF03458">
    <property type="entry name" value="Gly_transporter"/>
    <property type="match status" value="2"/>
</dbReference>
<feature type="transmembrane region" description="Helical" evidence="7">
    <location>
        <begin position="72"/>
        <end position="92"/>
    </location>
</feature>
<feature type="transmembrane region" description="Helical" evidence="7">
    <location>
        <begin position="140"/>
        <end position="161"/>
    </location>
</feature>
<dbReference type="EMBL" id="CP041356">
    <property type="protein sequence ID" value="QDK71867.1"/>
    <property type="molecule type" value="Genomic_DNA"/>
</dbReference>
<sequence length="224" mass="24420">MKSKGLHVINNIYLFFEILGTVAFAISGTVVGINHKLDVFGILVMSVITAVGGGIFRDLLLGIVPPTSLKSPFFIIISIIASITSMVIATVIKSKREAFNIFKVARFYNILLLVSDAIGLGIFTVLGIDAGIAKGFEHNLFFIVFLGVLTGVGGGMIRDIIANQVPMIFRENIYAVSCIIGGILYVILRPELNHYFALSIAVACIVFIRIISEVKKINLPRIEY</sequence>
<evidence type="ECO:0000256" key="3">
    <source>
        <dbReference type="ARBA" id="ARBA00022475"/>
    </source>
</evidence>
<evidence type="ECO:0000256" key="4">
    <source>
        <dbReference type="ARBA" id="ARBA00022692"/>
    </source>
</evidence>
<evidence type="ECO:0000256" key="1">
    <source>
        <dbReference type="ARBA" id="ARBA00004651"/>
    </source>
</evidence>
<dbReference type="AlphaFoldDB" id="A0A514ZBD6"/>
<proteinExistence type="inferred from homology"/>
<feature type="transmembrane region" description="Helical" evidence="7">
    <location>
        <begin position="104"/>
        <end position="128"/>
    </location>
</feature>
<organism evidence="9 10">
    <name type="scientific">Lactococcus protaetiae</name>
    <dbReference type="NCBI Taxonomy" id="2592653"/>
    <lineage>
        <taxon>Bacteria</taxon>
        <taxon>Bacillati</taxon>
        <taxon>Bacillota</taxon>
        <taxon>Bacilli</taxon>
        <taxon>Lactobacillales</taxon>
        <taxon>Streptococcaceae</taxon>
        <taxon>Lactococcus</taxon>
    </lineage>
</organism>